<dbReference type="InterPro" id="IPR003604">
    <property type="entry name" value="Matrin/U1-like-C_Znf_C2H2"/>
</dbReference>
<keyword evidence="7" id="KW-0862">Zinc</keyword>
<evidence type="ECO:0000256" key="1">
    <source>
        <dbReference type="ARBA" id="ARBA00004123"/>
    </source>
</evidence>
<dbReference type="Gene3D" id="2.60.40.2690">
    <property type="match status" value="1"/>
</dbReference>
<reference evidence="17 18" key="1">
    <citation type="submission" date="2019-03" db="EMBL/GenBank/DDBJ databases">
        <title>Sequencing 25 genomes of Wallemia mellicola.</title>
        <authorList>
            <person name="Gostincar C."/>
        </authorList>
    </citation>
    <scope>NUCLEOTIDE SEQUENCE [LARGE SCALE GENOMIC DNA]</scope>
    <source>
        <strain evidence="13 18">EXF-1262</strain>
        <strain evidence="15 19">EXF-1274</strain>
        <strain evidence="12 20">EXF-6152</strain>
        <strain evidence="16 21">EXF-757</strain>
        <strain evidence="14 17">EXF-8738</strain>
    </source>
</reference>
<dbReference type="GO" id="GO:0005686">
    <property type="term" value="C:U2 snRNP"/>
    <property type="evidence" value="ECO:0007669"/>
    <property type="project" value="TreeGrafter"/>
</dbReference>
<name>A0A4T0RJ08_9BASI</name>
<dbReference type="Pfam" id="PF16835">
    <property type="entry name" value="SF3A2"/>
    <property type="match status" value="1"/>
</dbReference>
<dbReference type="Proteomes" id="UP000310708">
    <property type="component" value="Unassembled WGS sequence"/>
</dbReference>
<dbReference type="GO" id="GO:0008270">
    <property type="term" value="F:zinc ion binding"/>
    <property type="evidence" value="ECO:0007669"/>
    <property type="project" value="UniProtKB-KW"/>
</dbReference>
<dbReference type="GO" id="GO:0071004">
    <property type="term" value="C:U2-type prespliceosome"/>
    <property type="evidence" value="ECO:0007669"/>
    <property type="project" value="TreeGrafter"/>
</dbReference>
<evidence type="ECO:0000256" key="5">
    <source>
        <dbReference type="ARBA" id="ARBA00022728"/>
    </source>
</evidence>
<dbReference type="Proteomes" id="UP000305647">
    <property type="component" value="Unassembled WGS sequence"/>
</dbReference>
<evidence type="ECO:0000256" key="4">
    <source>
        <dbReference type="ARBA" id="ARBA00022723"/>
    </source>
</evidence>
<evidence type="ECO:0000313" key="19">
    <source>
        <dbReference type="Proteomes" id="UP000309601"/>
    </source>
</evidence>
<evidence type="ECO:0000313" key="18">
    <source>
        <dbReference type="Proteomes" id="UP000307169"/>
    </source>
</evidence>
<organism evidence="15 19">
    <name type="scientific">Wallemia mellicola</name>
    <dbReference type="NCBI Taxonomy" id="1708541"/>
    <lineage>
        <taxon>Eukaryota</taxon>
        <taxon>Fungi</taxon>
        <taxon>Dikarya</taxon>
        <taxon>Basidiomycota</taxon>
        <taxon>Wallemiomycotina</taxon>
        <taxon>Wallemiomycetes</taxon>
        <taxon>Wallemiales</taxon>
        <taxon>Wallemiaceae</taxon>
        <taxon>Wallemia</taxon>
    </lineage>
</organism>
<keyword evidence="9" id="KW-0539">Nucleus</keyword>
<evidence type="ECO:0000256" key="3">
    <source>
        <dbReference type="ARBA" id="ARBA00022664"/>
    </source>
</evidence>
<dbReference type="GO" id="GO:0000245">
    <property type="term" value="P:spliceosomal complex assembly"/>
    <property type="evidence" value="ECO:0007669"/>
    <property type="project" value="TreeGrafter"/>
</dbReference>
<dbReference type="InterPro" id="IPR013087">
    <property type="entry name" value="Znf_C2H2_type"/>
</dbReference>
<dbReference type="AlphaFoldDB" id="A0A4T0RJ08"/>
<comment type="caution">
    <text evidence="15">The sequence shown here is derived from an EMBL/GenBank/DDBJ whole genome shotgun (WGS) entry which is preliminary data.</text>
</comment>
<dbReference type="Proteomes" id="UP000310685">
    <property type="component" value="Unassembled WGS sequence"/>
</dbReference>
<gene>
    <name evidence="16" type="ORF">E3Q01_02609</name>
    <name evidence="15" type="ORF">E3Q02_02652</name>
    <name evidence="14" type="ORF">E3Q10_03881</name>
    <name evidence="13" type="ORF">E3Q17_02474</name>
    <name evidence="12" type="ORF">E3Q22_02699</name>
</gene>
<dbReference type="GO" id="GO:0003676">
    <property type="term" value="F:nucleic acid binding"/>
    <property type="evidence" value="ECO:0007669"/>
    <property type="project" value="InterPro"/>
</dbReference>
<comment type="similarity">
    <text evidence="2">Belongs to the SF3A2 family.</text>
</comment>
<dbReference type="GO" id="GO:0071013">
    <property type="term" value="C:catalytic step 2 spliceosome"/>
    <property type="evidence" value="ECO:0007669"/>
    <property type="project" value="TreeGrafter"/>
</dbReference>
<dbReference type="InterPro" id="IPR031781">
    <property type="entry name" value="SF3A2_dom"/>
</dbReference>
<evidence type="ECO:0000313" key="16">
    <source>
        <dbReference type="EMBL" id="TIC64614.1"/>
    </source>
</evidence>
<evidence type="ECO:0000313" key="13">
    <source>
        <dbReference type="EMBL" id="TIB99865.1"/>
    </source>
</evidence>
<keyword evidence="3" id="KW-0507">mRNA processing</keyword>
<dbReference type="EMBL" id="SPRC01000028">
    <property type="protein sequence ID" value="TIB78151.1"/>
    <property type="molecule type" value="Genomic_DNA"/>
</dbReference>
<dbReference type="EMBL" id="SPRX01000031">
    <property type="protein sequence ID" value="TIC64614.1"/>
    <property type="molecule type" value="Genomic_DNA"/>
</dbReference>
<dbReference type="InterPro" id="IPR052092">
    <property type="entry name" value="SF3A2"/>
</dbReference>
<protein>
    <recommendedName>
        <fullName evidence="11">Matrin-type domain-containing protein</fullName>
    </recommendedName>
</protein>
<dbReference type="InterPro" id="IPR036236">
    <property type="entry name" value="Znf_C2H2_sf"/>
</dbReference>
<dbReference type="Proteomes" id="UP000307169">
    <property type="component" value="Unassembled WGS sequence"/>
</dbReference>
<evidence type="ECO:0000313" key="21">
    <source>
        <dbReference type="Proteomes" id="UP000310708"/>
    </source>
</evidence>
<evidence type="ECO:0000256" key="6">
    <source>
        <dbReference type="ARBA" id="ARBA00022771"/>
    </source>
</evidence>
<dbReference type="PANTHER" id="PTHR23205:SF0">
    <property type="entry name" value="SPLICING FACTOR 3A SUBUNIT 2"/>
    <property type="match status" value="1"/>
</dbReference>
<evidence type="ECO:0000313" key="12">
    <source>
        <dbReference type="EMBL" id="TIB78151.1"/>
    </source>
</evidence>
<evidence type="ECO:0000313" key="20">
    <source>
        <dbReference type="Proteomes" id="UP000310685"/>
    </source>
</evidence>
<dbReference type="PROSITE" id="PS50171">
    <property type="entry name" value="ZF_MATRIN"/>
    <property type="match status" value="1"/>
</dbReference>
<feature type="domain" description="Matrin-type" evidence="11">
    <location>
        <begin position="54"/>
        <end position="84"/>
    </location>
</feature>
<evidence type="ECO:0000313" key="15">
    <source>
        <dbReference type="EMBL" id="TIC64386.1"/>
    </source>
</evidence>
<evidence type="ECO:0000313" key="17">
    <source>
        <dbReference type="Proteomes" id="UP000305647"/>
    </source>
</evidence>
<sequence length="232" mass="26523">MDYQNRVGSKFGGGGMYGEAESNADRRERLRKLALETIDLAKDPYILRTHLGTIECKLCLTLHPNEGSYLAHTQGKKHQTNLARRAAKESKENELNMSTNAPGPEIIMPKKTFVKIGRPGYKVTKVKQNIPAQDGQEGRTRMGLMFQVHYPQIKDNERPRRRLMSAFEQRREMPNAAYQYLLIAAEPYETIAFRIPSGTVNINEEDDLGDDSVGWDFWDADTKNYSVQLLWD</sequence>
<keyword evidence="5" id="KW-0747">Spliceosome</keyword>
<dbReference type="PANTHER" id="PTHR23205">
    <property type="entry name" value="SPLICING FACTOR 3A SUBUNIT 2"/>
    <property type="match status" value="1"/>
</dbReference>
<evidence type="ECO:0000256" key="10">
    <source>
        <dbReference type="SAM" id="MobiDB-lite"/>
    </source>
</evidence>
<keyword evidence="8" id="KW-0508">mRNA splicing</keyword>
<evidence type="ECO:0000259" key="11">
    <source>
        <dbReference type="PROSITE" id="PS50171"/>
    </source>
</evidence>
<evidence type="ECO:0000256" key="7">
    <source>
        <dbReference type="ARBA" id="ARBA00022833"/>
    </source>
</evidence>
<proteinExistence type="inferred from homology"/>
<keyword evidence="4" id="KW-0479">Metal-binding</keyword>
<dbReference type="EMBL" id="SPRW01000028">
    <property type="protein sequence ID" value="TIC64386.1"/>
    <property type="molecule type" value="Genomic_DNA"/>
</dbReference>
<dbReference type="SMART" id="SM00451">
    <property type="entry name" value="ZnF_U1"/>
    <property type="match status" value="1"/>
</dbReference>
<dbReference type="EMBL" id="SPRO01000063">
    <property type="protein sequence ID" value="TIC24968.1"/>
    <property type="molecule type" value="Genomic_DNA"/>
</dbReference>
<evidence type="ECO:0000313" key="14">
    <source>
        <dbReference type="EMBL" id="TIC24968.1"/>
    </source>
</evidence>
<dbReference type="SMART" id="SM01050">
    <property type="entry name" value="CactinC_cactus"/>
    <property type="match status" value="1"/>
</dbReference>
<feature type="region of interest" description="Disordered" evidence="10">
    <location>
        <begin position="1"/>
        <end position="24"/>
    </location>
</feature>
<dbReference type="Proteomes" id="UP000309601">
    <property type="component" value="Unassembled WGS sequence"/>
</dbReference>
<dbReference type="EMBL" id="SPRH01000027">
    <property type="protein sequence ID" value="TIB99865.1"/>
    <property type="molecule type" value="Genomic_DNA"/>
</dbReference>
<dbReference type="Pfam" id="PF12874">
    <property type="entry name" value="zf-met"/>
    <property type="match status" value="1"/>
</dbReference>
<evidence type="ECO:0000256" key="8">
    <source>
        <dbReference type="ARBA" id="ARBA00023187"/>
    </source>
</evidence>
<keyword evidence="6" id="KW-0863">Zinc-finger</keyword>
<comment type="subcellular location">
    <subcellularLocation>
        <location evidence="1">Nucleus</location>
    </subcellularLocation>
</comment>
<evidence type="ECO:0000256" key="9">
    <source>
        <dbReference type="ARBA" id="ARBA00023242"/>
    </source>
</evidence>
<accession>A0A4T0RJ08</accession>
<dbReference type="SUPFAM" id="SSF57667">
    <property type="entry name" value="beta-beta-alpha zinc fingers"/>
    <property type="match status" value="1"/>
</dbReference>
<evidence type="ECO:0000256" key="2">
    <source>
        <dbReference type="ARBA" id="ARBA00008995"/>
    </source>
</evidence>
<dbReference type="InterPro" id="IPR000690">
    <property type="entry name" value="Matrin/U1-C_Znf_C2H2"/>
</dbReference>
<dbReference type="OMA" id="EFWIQIM"/>